<dbReference type="InterPro" id="IPR037460">
    <property type="entry name" value="SEST-like"/>
</dbReference>
<feature type="domain" description="SGNH hydrolase-type esterase" evidence="2">
    <location>
        <begin position="29"/>
        <end position="242"/>
    </location>
</feature>
<dbReference type="CDD" id="cd01823">
    <property type="entry name" value="SEST_like"/>
    <property type="match status" value="1"/>
</dbReference>
<keyword evidence="4" id="KW-1185">Reference proteome</keyword>
<feature type="chain" id="PRO_5047086319" evidence="1">
    <location>
        <begin position="21"/>
        <end position="257"/>
    </location>
</feature>
<evidence type="ECO:0000256" key="1">
    <source>
        <dbReference type="SAM" id="SignalP"/>
    </source>
</evidence>
<sequence>MIAVATAVAAAVLAPAAAQAATPGKAYVALGDSYAAGVGAPPYTDPTCLRGTGGYPPLLAGRLGATTFHYDACSGATTADVLATQLGNLDRHTRLVTVTVGGNDLGFSSGLATCLQGTDADCATVVAAAEKFTAETLPGRLDTVYRTIKKRAPHATVVATGYAHFFETTPDCATVPASLTKRTALNSAVDVLDAKIRQRAARAGIRFADVRPAFAGHGLCGNDPWLGGPAAQAPFHPTAGGYSDGYLPAVGRALVGR</sequence>
<gene>
    <name evidence="3" type="ORF">Ade02nite_87230</name>
</gene>
<dbReference type="Pfam" id="PF13472">
    <property type="entry name" value="Lipase_GDSL_2"/>
    <property type="match status" value="1"/>
</dbReference>
<evidence type="ECO:0000259" key="2">
    <source>
        <dbReference type="Pfam" id="PF13472"/>
    </source>
</evidence>
<dbReference type="Proteomes" id="UP000609879">
    <property type="component" value="Unassembled WGS sequence"/>
</dbReference>
<feature type="signal peptide" evidence="1">
    <location>
        <begin position="1"/>
        <end position="20"/>
    </location>
</feature>
<accession>A0ABQ3YJB2</accession>
<comment type="caution">
    <text evidence="3">The sequence shown here is derived from an EMBL/GenBank/DDBJ whole genome shotgun (WGS) entry which is preliminary data.</text>
</comment>
<dbReference type="EMBL" id="BOMI01000185">
    <property type="protein sequence ID" value="GID80082.1"/>
    <property type="molecule type" value="Genomic_DNA"/>
</dbReference>
<proteinExistence type="predicted"/>
<name>A0ABQ3YJB2_9ACTN</name>
<evidence type="ECO:0000313" key="4">
    <source>
        <dbReference type="Proteomes" id="UP000609879"/>
    </source>
</evidence>
<dbReference type="InterPro" id="IPR036514">
    <property type="entry name" value="SGNH_hydro_sf"/>
</dbReference>
<evidence type="ECO:0000313" key="3">
    <source>
        <dbReference type="EMBL" id="GID80082.1"/>
    </source>
</evidence>
<protein>
    <submittedName>
        <fullName evidence="3">Lipase 1</fullName>
    </submittedName>
</protein>
<dbReference type="RefSeq" id="WP_203777039.1">
    <property type="nucleotide sequence ID" value="NZ_BAAABO010000014.1"/>
</dbReference>
<organism evidence="3 4">
    <name type="scientific">Paractinoplanes deccanensis</name>
    <dbReference type="NCBI Taxonomy" id="113561"/>
    <lineage>
        <taxon>Bacteria</taxon>
        <taxon>Bacillati</taxon>
        <taxon>Actinomycetota</taxon>
        <taxon>Actinomycetes</taxon>
        <taxon>Micromonosporales</taxon>
        <taxon>Micromonosporaceae</taxon>
        <taxon>Paractinoplanes</taxon>
    </lineage>
</organism>
<dbReference type="InterPro" id="IPR013830">
    <property type="entry name" value="SGNH_hydro"/>
</dbReference>
<dbReference type="Gene3D" id="3.40.50.1110">
    <property type="entry name" value="SGNH hydrolase"/>
    <property type="match status" value="1"/>
</dbReference>
<reference evidence="3 4" key="1">
    <citation type="submission" date="2021-01" db="EMBL/GenBank/DDBJ databases">
        <title>Whole genome shotgun sequence of Actinoplanes deccanensis NBRC 13994.</title>
        <authorList>
            <person name="Komaki H."/>
            <person name="Tamura T."/>
        </authorList>
    </citation>
    <scope>NUCLEOTIDE SEQUENCE [LARGE SCALE GENOMIC DNA]</scope>
    <source>
        <strain evidence="3 4">NBRC 13994</strain>
    </source>
</reference>
<keyword evidence="1" id="KW-0732">Signal</keyword>
<dbReference type="PANTHER" id="PTHR37981:SF1">
    <property type="entry name" value="SGNH HYDROLASE-TYPE ESTERASE DOMAIN-CONTAINING PROTEIN"/>
    <property type="match status" value="1"/>
</dbReference>
<dbReference type="PANTHER" id="PTHR37981">
    <property type="entry name" value="LIPASE 2"/>
    <property type="match status" value="1"/>
</dbReference>
<dbReference type="SUPFAM" id="SSF52266">
    <property type="entry name" value="SGNH hydrolase"/>
    <property type="match status" value="1"/>
</dbReference>